<reference evidence="15" key="1">
    <citation type="journal article" date="2020" name="bioRxiv">
        <title>Chromosome-level reference genome of the European wasp spider Argiope bruennichi: a resource for studies on range expansion and evolutionary adaptation.</title>
        <authorList>
            <person name="Sheffer M.M."/>
            <person name="Hoppe A."/>
            <person name="Krehenwinkel H."/>
            <person name="Uhl G."/>
            <person name="Kuss A.W."/>
            <person name="Jensen L."/>
            <person name="Jensen C."/>
            <person name="Gillespie R.G."/>
            <person name="Hoff K.J."/>
            <person name="Prost S."/>
        </authorList>
    </citation>
    <scope>NUCLEOTIDE SEQUENCE</scope>
</reference>
<evidence type="ECO:0000256" key="10">
    <source>
        <dbReference type="ARBA" id="ARBA00023136"/>
    </source>
</evidence>
<keyword evidence="16" id="KW-1185">Reference proteome</keyword>
<evidence type="ECO:0000256" key="8">
    <source>
        <dbReference type="ARBA" id="ARBA00023004"/>
    </source>
</evidence>
<protein>
    <submittedName>
        <fullName evidence="15">Delta(9)-fatty-acid desaturase fat-7 like protein</fullName>
    </submittedName>
</protein>
<dbReference type="InterPro" id="IPR005804">
    <property type="entry name" value="FA_desaturase_dom"/>
</dbReference>
<dbReference type="PRINTS" id="PR00075">
    <property type="entry name" value="FACDDSATRASE"/>
</dbReference>
<keyword evidence="4 12" id="KW-0812">Transmembrane</keyword>
<evidence type="ECO:0000256" key="13">
    <source>
        <dbReference type="SAM" id="Phobius"/>
    </source>
</evidence>
<comment type="similarity">
    <text evidence="2 12">Belongs to the fatty acid desaturase type 1 family.</text>
</comment>
<keyword evidence="11 12" id="KW-0275">Fatty acid biosynthesis</keyword>
<dbReference type="Proteomes" id="UP000807504">
    <property type="component" value="Unassembled WGS sequence"/>
</dbReference>
<keyword evidence="3 12" id="KW-0444">Lipid biosynthesis</keyword>
<evidence type="ECO:0000256" key="3">
    <source>
        <dbReference type="ARBA" id="ARBA00022516"/>
    </source>
</evidence>
<evidence type="ECO:0000256" key="5">
    <source>
        <dbReference type="ARBA" id="ARBA00022832"/>
    </source>
</evidence>
<evidence type="ECO:0000259" key="14">
    <source>
        <dbReference type="Pfam" id="PF00487"/>
    </source>
</evidence>
<feature type="transmembrane region" description="Helical" evidence="13">
    <location>
        <begin position="102"/>
        <end position="121"/>
    </location>
</feature>
<name>A0A8T0FV43_ARGBR</name>
<evidence type="ECO:0000256" key="9">
    <source>
        <dbReference type="ARBA" id="ARBA00023098"/>
    </source>
</evidence>
<evidence type="ECO:0000313" key="15">
    <source>
        <dbReference type="EMBL" id="KAF8794636.1"/>
    </source>
</evidence>
<evidence type="ECO:0000313" key="16">
    <source>
        <dbReference type="Proteomes" id="UP000807504"/>
    </source>
</evidence>
<dbReference type="PANTHER" id="PTHR11351:SF31">
    <property type="entry name" value="DESATURASE 1, ISOFORM A-RELATED"/>
    <property type="match status" value="1"/>
</dbReference>
<evidence type="ECO:0000256" key="1">
    <source>
        <dbReference type="ARBA" id="ARBA00004141"/>
    </source>
</evidence>
<dbReference type="EMBL" id="JABXBU010000002">
    <property type="protein sequence ID" value="KAF8794636.1"/>
    <property type="molecule type" value="Genomic_DNA"/>
</dbReference>
<evidence type="ECO:0000256" key="7">
    <source>
        <dbReference type="ARBA" id="ARBA00023002"/>
    </source>
</evidence>
<evidence type="ECO:0000256" key="4">
    <source>
        <dbReference type="ARBA" id="ARBA00022692"/>
    </source>
</evidence>
<evidence type="ECO:0000256" key="2">
    <source>
        <dbReference type="ARBA" id="ARBA00009295"/>
    </source>
</evidence>
<evidence type="ECO:0000256" key="12">
    <source>
        <dbReference type="RuleBase" id="RU000581"/>
    </source>
</evidence>
<dbReference type="CDD" id="cd03505">
    <property type="entry name" value="Delta9-FADS-like"/>
    <property type="match status" value="1"/>
</dbReference>
<comment type="cofactor">
    <cofactor evidence="12">
        <name>Fe(2+)</name>
        <dbReference type="ChEBI" id="CHEBI:29033"/>
    </cofactor>
</comment>
<dbReference type="GO" id="GO:0005506">
    <property type="term" value="F:iron ion binding"/>
    <property type="evidence" value="ECO:0007669"/>
    <property type="project" value="TreeGrafter"/>
</dbReference>
<comment type="domain">
    <text evidence="12">The histidine box domains are involved in binding the catalytic metal ions.</text>
</comment>
<proteinExistence type="inferred from homology"/>
<feature type="transmembrane region" description="Helical" evidence="13">
    <location>
        <begin position="69"/>
        <end position="90"/>
    </location>
</feature>
<dbReference type="Pfam" id="PF00487">
    <property type="entry name" value="FA_desaturase"/>
    <property type="match status" value="1"/>
</dbReference>
<dbReference type="GO" id="GO:0005789">
    <property type="term" value="C:endoplasmic reticulum membrane"/>
    <property type="evidence" value="ECO:0007669"/>
    <property type="project" value="TreeGrafter"/>
</dbReference>
<keyword evidence="8" id="KW-0408">Iron</keyword>
<sequence>MSISSVSESDDILDYNITESLANTPEYTNNPADENTSSKKSGVTYLQSSKFKLGTNISSKGKKLLPDMLNAFVLWRITVSVGLLAVHRFWSHRAFKAKLPLQIFMCIISFALGQGSIFTWARDHRVHHKYVDTTADPYNINRGFFFAHIGWLMCRKHPDVIESGKKLPTDDLKADPIVRFNRKYYFPMWALFCFILPTIIPIYFWEEKWVDAFFVAGVLKYFLQLHSTFCINSVAHKFGYRPFDKKIEAKESFFTEAVQPGEGSHNYHHVFPRDYRTKEHAFTFNSSRVFIEFMAAIGQAYDLKWTSDELIKARKLKAANDNKMKEDEAFLCKEWSQ</sequence>
<feature type="transmembrane region" description="Helical" evidence="13">
    <location>
        <begin position="212"/>
        <end position="235"/>
    </location>
</feature>
<gene>
    <name evidence="15" type="ORF">HNY73_002599</name>
</gene>
<dbReference type="GO" id="GO:0004768">
    <property type="term" value="F:stearoyl-CoA 9-desaturase activity"/>
    <property type="evidence" value="ECO:0007669"/>
    <property type="project" value="TreeGrafter"/>
</dbReference>
<keyword evidence="10 13" id="KW-0472">Membrane</keyword>
<dbReference type="PANTHER" id="PTHR11351">
    <property type="entry name" value="ACYL-COA DESATURASE"/>
    <property type="match status" value="1"/>
</dbReference>
<comment type="subcellular location">
    <subcellularLocation>
        <location evidence="1">Membrane</location>
        <topology evidence="1">Multi-pass membrane protein</topology>
    </subcellularLocation>
</comment>
<keyword evidence="9" id="KW-0443">Lipid metabolism</keyword>
<organism evidence="15 16">
    <name type="scientific">Argiope bruennichi</name>
    <name type="common">Wasp spider</name>
    <name type="synonym">Aranea bruennichi</name>
    <dbReference type="NCBI Taxonomy" id="94029"/>
    <lineage>
        <taxon>Eukaryota</taxon>
        <taxon>Metazoa</taxon>
        <taxon>Ecdysozoa</taxon>
        <taxon>Arthropoda</taxon>
        <taxon>Chelicerata</taxon>
        <taxon>Arachnida</taxon>
        <taxon>Araneae</taxon>
        <taxon>Araneomorphae</taxon>
        <taxon>Entelegynae</taxon>
        <taxon>Araneoidea</taxon>
        <taxon>Araneidae</taxon>
        <taxon>Argiope</taxon>
    </lineage>
</organism>
<evidence type="ECO:0000256" key="6">
    <source>
        <dbReference type="ARBA" id="ARBA00022989"/>
    </source>
</evidence>
<dbReference type="AlphaFoldDB" id="A0A8T0FV43"/>
<feature type="domain" description="Fatty acid desaturase" evidence="14">
    <location>
        <begin position="78"/>
        <end position="273"/>
    </location>
</feature>
<accession>A0A8T0FV43</accession>
<keyword evidence="7 12" id="KW-0560">Oxidoreductase</keyword>
<keyword evidence="6 13" id="KW-1133">Transmembrane helix</keyword>
<evidence type="ECO:0000256" key="11">
    <source>
        <dbReference type="ARBA" id="ARBA00023160"/>
    </source>
</evidence>
<feature type="transmembrane region" description="Helical" evidence="13">
    <location>
        <begin position="184"/>
        <end position="206"/>
    </location>
</feature>
<comment type="caution">
    <text evidence="15">The sequence shown here is derived from an EMBL/GenBank/DDBJ whole genome shotgun (WGS) entry which is preliminary data.</text>
</comment>
<keyword evidence="5" id="KW-0276">Fatty acid metabolism</keyword>
<dbReference type="InterPro" id="IPR015876">
    <property type="entry name" value="Acyl-CoA_DS"/>
</dbReference>
<dbReference type="GO" id="GO:0006636">
    <property type="term" value="P:unsaturated fatty acid biosynthetic process"/>
    <property type="evidence" value="ECO:0007669"/>
    <property type="project" value="TreeGrafter"/>
</dbReference>
<reference evidence="15" key="2">
    <citation type="submission" date="2020-06" db="EMBL/GenBank/DDBJ databases">
        <authorList>
            <person name="Sheffer M."/>
        </authorList>
    </citation>
    <scope>NUCLEOTIDE SEQUENCE</scope>
</reference>